<feature type="chain" id="PRO_5020360003" evidence="2">
    <location>
        <begin position="23"/>
        <end position="320"/>
    </location>
</feature>
<dbReference type="CDD" id="cd07012">
    <property type="entry name" value="PBP2_Bug_TTT"/>
    <property type="match status" value="1"/>
</dbReference>
<dbReference type="AlphaFoldDB" id="A0A4Q7VQ78"/>
<keyword evidence="3" id="KW-0675">Receptor</keyword>
<dbReference type="Gene3D" id="3.40.190.10">
    <property type="entry name" value="Periplasmic binding protein-like II"/>
    <property type="match status" value="1"/>
</dbReference>
<comment type="caution">
    <text evidence="3">The sequence shown here is derived from an EMBL/GenBank/DDBJ whole genome shotgun (WGS) entry which is preliminary data.</text>
</comment>
<organism evidence="3 4">
    <name type="scientific">Advenella incenata</name>
    <dbReference type="NCBI Taxonomy" id="267800"/>
    <lineage>
        <taxon>Bacteria</taxon>
        <taxon>Pseudomonadati</taxon>
        <taxon>Pseudomonadota</taxon>
        <taxon>Betaproteobacteria</taxon>
        <taxon>Burkholderiales</taxon>
        <taxon>Alcaligenaceae</taxon>
    </lineage>
</organism>
<dbReference type="PANTHER" id="PTHR42928">
    <property type="entry name" value="TRICARBOXYLATE-BINDING PROTEIN"/>
    <property type="match status" value="1"/>
</dbReference>
<dbReference type="EMBL" id="SHKO01000001">
    <property type="protein sequence ID" value="RZT98549.1"/>
    <property type="molecule type" value="Genomic_DNA"/>
</dbReference>
<dbReference type="OrthoDB" id="8886359at2"/>
<evidence type="ECO:0000256" key="2">
    <source>
        <dbReference type="SAM" id="SignalP"/>
    </source>
</evidence>
<gene>
    <name evidence="3" type="ORF">EV681_0327</name>
</gene>
<name>A0A4Q7VQ78_9BURK</name>
<dbReference type="PANTHER" id="PTHR42928:SF5">
    <property type="entry name" value="BLR1237 PROTEIN"/>
    <property type="match status" value="1"/>
</dbReference>
<comment type="similarity">
    <text evidence="1">Belongs to the UPF0065 (bug) family.</text>
</comment>
<proteinExistence type="inferred from homology"/>
<evidence type="ECO:0000313" key="3">
    <source>
        <dbReference type="EMBL" id="RZT98549.1"/>
    </source>
</evidence>
<dbReference type="RefSeq" id="WP_128393613.1">
    <property type="nucleotide sequence ID" value="NZ_SHKO01000001.1"/>
</dbReference>
<dbReference type="Pfam" id="PF03401">
    <property type="entry name" value="TctC"/>
    <property type="match status" value="1"/>
</dbReference>
<dbReference type="SUPFAM" id="SSF53850">
    <property type="entry name" value="Periplasmic binding protein-like II"/>
    <property type="match status" value="1"/>
</dbReference>
<dbReference type="InterPro" id="IPR042100">
    <property type="entry name" value="Bug_dom1"/>
</dbReference>
<dbReference type="Gene3D" id="3.40.190.150">
    <property type="entry name" value="Bordetella uptake gene, domain 1"/>
    <property type="match status" value="1"/>
</dbReference>
<sequence>MRKLLLMFTLLCPCVVAPVANAASWPIKPLRLIVPYSAGGPTDGVARLIAQHLEEQLGQTVVVQNRPGAGGAIGVGEVLRATPDGYTLALVAPGPVAGLPALQTLPYQLSDIQYIAGVVKYPPVISVSVKSGISTLQELVDTAKKSPGKLNYSSAGNGTTPHIGAELFAQEAGIKTLHIPYKGAAPATTALVAGEVQYELSDLAPVLQYHRAGKLKVVAVVGNERLPQLPDVPTTVESGLPGVIMETLYGLIGPSGMDRAVIDRLEQAVTAVNANEDVKKFLHEQGGAPANLNDQQYREAMMAEFSKWKHIAEKGNIKLN</sequence>
<feature type="signal peptide" evidence="2">
    <location>
        <begin position="1"/>
        <end position="22"/>
    </location>
</feature>
<evidence type="ECO:0000256" key="1">
    <source>
        <dbReference type="ARBA" id="ARBA00006987"/>
    </source>
</evidence>
<reference evidence="3 4" key="1">
    <citation type="submission" date="2019-02" db="EMBL/GenBank/DDBJ databases">
        <title>Genomic Encyclopedia of Type Strains, Phase IV (KMG-IV): sequencing the most valuable type-strain genomes for metagenomic binning, comparative biology and taxonomic classification.</title>
        <authorList>
            <person name="Goeker M."/>
        </authorList>
    </citation>
    <scope>NUCLEOTIDE SEQUENCE [LARGE SCALE GENOMIC DNA]</scope>
    <source>
        <strain evidence="3 4">DSM 23814</strain>
    </source>
</reference>
<keyword evidence="4" id="KW-1185">Reference proteome</keyword>
<dbReference type="Proteomes" id="UP000293398">
    <property type="component" value="Unassembled WGS sequence"/>
</dbReference>
<evidence type="ECO:0000313" key="4">
    <source>
        <dbReference type="Proteomes" id="UP000293398"/>
    </source>
</evidence>
<accession>A0A4Q7VQ78</accession>
<protein>
    <submittedName>
        <fullName evidence="3">Tripartite-type tricarboxylate transporter receptor subunit TctC</fullName>
    </submittedName>
</protein>
<dbReference type="InterPro" id="IPR005064">
    <property type="entry name" value="BUG"/>
</dbReference>
<dbReference type="PIRSF" id="PIRSF017082">
    <property type="entry name" value="YflP"/>
    <property type="match status" value="1"/>
</dbReference>
<keyword evidence="2" id="KW-0732">Signal</keyword>